<feature type="domain" description="Cell envelope-related transcriptional attenuator" evidence="4">
    <location>
        <begin position="250"/>
        <end position="372"/>
    </location>
</feature>
<feature type="compositionally biased region" description="Low complexity" evidence="2">
    <location>
        <begin position="1"/>
        <end position="10"/>
    </location>
</feature>
<dbReference type="InterPro" id="IPR050922">
    <property type="entry name" value="LytR/CpsA/Psr_CW_biosynth"/>
</dbReference>
<evidence type="ECO:0000256" key="1">
    <source>
        <dbReference type="ARBA" id="ARBA00006068"/>
    </source>
</evidence>
<evidence type="ECO:0000259" key="5">
    <source>
        <dbReference type="Pfam" id="PF13399"/>
    </source>
</evidence>
<feature type="region of interest" description="Disordered" evidence="2">
    <location>
        <begin position="640"/>
        <end position="664"/>
    </location>
</feature>
<dbReference type="RefSeq" id="WP_366488845.1">
    <property type="nucleotide sequence ID" value="NZ_JACBZT010000001.1"/>
</dbReference>
<keyword evidence="7" id="KW-1185">Reference proteome</keyword>
<feature type="compositionally biased region" description="Pro residues" evidence="2">
    <location>
        <begin position="99"/>
        <end position="114"/>
    </location>
</feature>
<dbReference type="Gene3D" id="3.30.70.2390">
    <property type="match status" value="1"/>
</dbReference>
<feature type="region of interest" description="Disordered" evidence="2">
    <location>
        <begin position="499"/>
        <end position="536"/>
    </location>
</feature>
<dbReference type="Pfam" id="PF13399">
    <property type="entry name" value="LytR_C"/>
    <property type="match status" value="1"/>
</dbReference>
<evidence type="ECO:0000256" key="2">
    <source>
        <dbReference type="SAM" id="MobiDB-lite"/>
    </source>
</evidence>
<feature type="domain" description="LytR/CpsA/Psr regulator C-terminal" evidence="5">
    <location>
        <begin position="543"/>
        <end position="627"/>
    </location>
</feature>
<dbReference type="InterPro" id="IPR004474">
    <property type="entry name" value="LytR_CpsA_psr"/>
</dbReference>
<dbReference type="NCBIfam" id="TIGR00350">
    <property type="entry name" value="lytR_cpsA_psr"/>
    <property type="match status" value="1"/>
</dbReference>
<proteinExistence type="inferred from homology"/>
<keyword evidence="3" id="KW-0812">Transmembrane</keyword>
<feature type="compositionally biased region" description="Basic and acidic residues" evidence="2">
    <location>
        <begin position="20"/>
        <end position="44"/>
    </location>
</feature>
<feature type="compositionally biased region" description="Pro residues" evidence="2">
    <location>
        <begin position="57"/>
        <end position="81"/>
    </location>
</feature>
<organism evidence="6 7">
    <name type="scientific">Petropleomorpha daqingensis</name>
    <dbReference type="NCBI Taxonomy" id="2026353"/>
    <lineage>
        <taxon>Bacteria</taxon>
        <taxon>Bacillati</taxon>
        <taxon>Actinomycetota</taxon>
        <taxon>Actinomycetes</taxon>
        <taxon>Geodermatophilales</taxon>
        <taxon>Geodermatophilaceae</taxon>
        <taxon>Petropleomorpha</taxon>
    </lineage>
</organism>
<feature type="compositionally biased region" description="Low complexity" evidence="2">
    <location>
        <begin position="511"/>
        <end position="532"/>
    </location>
</feature>
<dbReference type="AlphaFoldDB" id="A0A853CEF6"/>
<protein>
    <submittedName>
        <fullName evidence="6">LCP family protein required for cell wall assembly</fullName>
    </submittedName>
</protein>
<accession>A0A853CEF6</accession>
<name>A0A853CEF6_9ACTN</name>
<feature type="compositionally biased region" description="Pro residues" evidence="2">
    <location>
        <begin position="137"/>
        <end position="147"/>
    </location>
</feature>
<dbReference type="Proteomes" id="UP000541969">
    <property type="component" value="Unassembled WGS sequence"/>
</dbReference>
<feature type="compositionally biased region" description="Low complexity" evidence="2">
    <location>
        <begin position="640"/>
        <end position="657"/>
    </location>
</feature>
<comment type="similarity">
    <text evidence="1">Belongs to the LytR/CpsA/Psr (LCP) family.</text>
</comment>
<gene>
    <name evidence="6" type="ORF">GGQ55_001240</name>
</gene>
<evidence type="ECO:0000256" key="3">
    <source>
        <dbReference type="SAM" id="Phobius"/>
    </source>
</evidence>
<dbReference type="EMBL" id="JACBZT010000001">
    <property type="protein sequence ID" value="NYJ04962.1"/>
    <property type="molecule type" value="Genomic_DNA"/>
</dbReference>
<comment type="caution">
    <text evidence="6">The sequence shown here is derived from an EMBL/GenBank/DDBJ whole genome shotgun (WGS) entry which is preliminary data.</text>
</comment>
<feature type="region of interest" description="Disordered" evidence="2">
    <location>
        <begin position="1"/>
        <end position="172"/>
    </location>
</feature>
<evidence type="ECO:0000313" key="7">
    <source>
        <dbReference type="Proteomes" id="UP000541969"/>
    </source>
</evidence>
<dbReference type="Pfam" id="PF03816">
    <property type="entry name" value="LytR_cpsA_psr"/>
    <property type="match status" value="1"/>
</dbReference>
<sequence>MEQLLARQGGPATGRRRAARRGEPGPHETGRREPARGESPRLRAPDAPPSGTRGGLPPVPGGSPPQPPPSTPPSSTTPPPSGRRAGLPPVPDAGARPSRPVPPMPSRPVPPLPNTPSGRVPTFPPPDVEPGVRPSRPVTPLPPLPGRRPPKEPRERPVAGFAHRAKRSATATAGRRRFTRVIMALVVVVGLVALYHLGLYFYVDRSIGRVDALATDGPEVLAPQLQADTQTYLIVGTDVPGQKGPASVATLIASVSGDQEHAVLVSVPPTAFVDTPECHAADGSLRAPRTEAFASSLLDGGPQCMVRAVQQVSGLRIDHYLAVNLDRLPGMVDALGGVSMCVPDSPAIAAAATPLPAGSNELSGPAATGYLKPGDAGSDVTGAAVAERAQLLLTATLRGAMSTGTLLNTVELTTFLHRAAGALTVDEQTTLGDLRGLAGALGSLPEGAVQRAGLPVSQVGYVPAGTDQAYVLLDQSGTRSLFDAVIDRTQLPPEVLAAADPSAAEQTGGDAAASSAAEPSASAEAQAPASAAGTEPLTAAPSTITVDVLNGTGTTGLAGQVADQMRAQGFAVGAVGNEPGAVSQTLVRFGPNVAEQARTVAAAVPGAVLQPSDSIGDAVQLVLGPGFSSVVPVTIGAPAASEAPAPDTTASASASPTPTAPPCT</sequence>
<dbReference type="PANTHER" id="PTHR33392:SF6">
    <property type="entry name" value="POLYISOPRENYL-TEICHOIC ACID--PEPTIDOGLYCAN TEICHOIC ACID TRANSFERASE TAGU"/>
    <property type="match status" value="1"/>
</dbReference>
<evidence type="ECO:0000259" key="4">
    <source>
        <dbReference type="Pfam" id="PF03816"/>
    </source>
</evidence>
<dbReference type="Gene3D" id="3.40.630.190">
    <property type="entry name" value="LCP protein"/>
    <property type="match status" value="1"/>
</dbReference>
<evidence type="ECO:0000313" key="6">
    <source>
        <dbReference type="EMBL" id="NYJ04962.1"/>
    </source>
</evidence>
<feature type="transmembrane region" description="Helical" evidence="3">
    <location>
        <begin position="181"/>
        <end position="203"/>
    </location>
</feature>
<dbReference type="InterPro" id="IPR027381">
    <property type="entry name" value="LytR/CpsA/Psr_C"/>
</dbReference>
<dbReference type="PANTHER" id="PTHR33392">
    <property type="entry name" value="POLYISOPRENYL-TEICHOIC ACID--PEPTIDOGLYCAN TEICHOIC ACID TRANSFERASE TAGU"/>
    <property type="match status" value="1"/>
</dbReference>
<keyword evidence="3" id="KW-1133">Transmembrane helix</keyword>
<reference evidence="6 7" key="1">
    <citation type="submission" date="2020-07" db="EMBL/GenBank/DDBJ databases">
        <title>Sequencing the genomes of 1000 actinobacteria strains.</title>
        <authorList>
            <person name="Klenk H.-P."/>
        </authorList>
    </citation>
    <scope>NUCLEOTIDE SEQUENCE [LARGE SCALE GENOMIC DNA]</scope>
    <source>
        <strain evidence="6 7">DSM 104001</strain>
    </source>
</reference>
<keyword evidence="3" id="KW-0472">Membrane</keyword>